<evidence type="ECO:0000256" key="4">
    <source>
        <dbReference type="ARBA" id="ARBA00023157"/>
    </source>
</evidence>
<proteinExistence type="predicted"/>
<feature type="disulfide bond" evidence="6">
    <location>
        <begin position="44"/>
        <end position="56"/>
    </location>
</feature>
<dbReference type="InterPro" id="IPR036861">
    <property type="entry name" value="Endochitinase-like_sf"/>
</dbReference>
<evidence type="ECO:0000313" key="10">
    <source>
        <dbReference type="Proteomes" id="UP001231189"/>
    </source>
</evidence>
<dbReference type="GO" id="GO:0030246">
    <property type="term" value="F:carbohydrate binding"/>
    <property type="evidence" value="ECO:0007669"/>
    <property type="project" value="UniProtKB-KW"/>
</dbReference>
<evidence type="ECO:0000256" key="2">
    <source>
        <dbReference type="ARBA" id="ARBA00022734"/>
    </source>
</evidence>
<dbReference type="Gene3D" id="3.30.60.10">
    <property type="entry name" value="Endochitinase-like"/>
    <property type="match status" value="1"/>
</dbReference>
<comment type="caution">
    <text evidence="6">Lacks conserved residue(s) required for the propagation of feature annotation.</text>
</comment>
<keyword evidence="5" id="KW-0873">Pyrrolidone carboxylic acid</keyword>
<keyword evidence="7" id="KW-0732">Signal</keyword>
<evidence type="ECO:0000256" key="1">
    <source>
        <dbReference type="ARBA" id="ARBA00022669"/>
    </source>
</evidence>
<dbReference type="PROSITE" id="PS50941">
    <property type="entry name" value="CHIT_BIND_I_2"/>
    <property type="match status" value="1"/>
</dbReference>
<dbReference type="CDD" id="cd00035">
    <property type="entry name" value="ChtBD1"/>
    <property type="match status" value="1"/>
</dbReference>
<evidence type="ECO:0000256" key="7">
    <source>
        <dbReference type="SAM" id="SignalP"/>
    </source>
</evidence>
<dbReference type="PROSITE" id="PS00026">
    <property type="entry name" value="CHIT_BIND_I_1"/>
    <property type="match status" value="1"/>
</dbReference>
<evidence type="ECO:0000313" key="9">
    <source>
        <dbReference type="EMBL" id="KAK1603549.1"/>
    </source>
</evidence>
<sequence length="93" mass="9878">MTMKTKSLVVCMLVLAVAAVTALGINFDENYVSDNAQCGGRRRCPGGLCCSRFGYCGLGGDYCSVGCQNGPCYRIANNDGNVCRPCGRFLCCD</sequence>
<dbReference type="FunFam" id="3.30.60.10:FF:000006">
    <property type="entry name" value="Agglutinin isolectin 1"/>
    <property type="match status" value="1"/>
</dbReference>
<dbReference type="Pfam" id="PF00187">
    <property type="entry name" value="Chitin_bind_1"/>
    <property type="match status" value="1"/>
</dbReference>
<dbReference type="Proteomes" id="UP001231189">
    <property type="component" value="Unassembled WGS sequence"/>
</dbReference>
<feature type="chain" id="PRO_5041998622" description="Chitin-binding type-1 domain-containing protein" evidence="7">
    <location>
        <begin position="25"/>
        <end position="93"/>
    </location>
</feature>
<accession>A0AAD8QKC4</accession>
<keyword evidence="2" id="KW-0430">Lectin</keyword>
<evidence type="ECO:0000256" key="6">
    <source>
        <dbReference type="PROSITE-ProRule" id="PRU00261"/>
    </source>
</evidence>
<dbReference type="AlphaFoldDB" id="A0AAD8QKC4"/>
<dbReference type="EMBL" id="JAUUTY010000021">
    <property type="protein sequence ID" value="KAK1603549.1"/>
    <property type="molecule type" value="Genomic_DNA"/>
</dbReference>
<dbReference type="GO" id="GO:0008061">
    <property type="term" value="F:chitin binding"/>
    <property type="evidence" value="ECO:0007669"/>
    <property type="project" value="UniProtKB-UniRule"/>
</dbReference>
<dbReference type="InterPro" id="IPR018371">
    <property type="entry name" value="Chitin-binding_1_CS"/>
</dbReference>
<feature type="disulfide bond" evidence="6">
    <location>
        <begin position="49"/>
        <end position="63"/>
    </location>
</feature>
<protein>
    <recommendedName>
        <fullName evidence="8">Chitin-binding type-1 domain-containing protein</fullName>
    </recommendedName>
</protein>
<evidence type="ECO:0000256" key="3">
    <source>
        <dbReference type="ARBA" id="ARBA00022737"/>
    </source>
</evidence>
<dbReference type="PRINTS" id="PR00451">
    <property type="entry name" value="CHITINBINDNG"/>
</dbReference>
<keyword evidence="10" id="KW-1185">Reference proteome</keyword>
<keyword evidence="4 6" id="KW-1015">Disulfide bond</keyword>
<dbReference type="InterPro" id="IPR001002">
    <property type="entry name" value="Chitin-bd_1"/>
</dbReference>
<evidence type="ECO:0000256" key="5">
    <source>
        <dbReference type="ARBA" id="ARBA00023283"/>
    </source>
</evidence>
<dbReference type="SUPFAM" id="SSF57016">
    <property type="entry name" value="Plant lectins/antimicrobial peptides"/>
    <property type="match status" value="1"/>
</dbReference>
<keyword evidence="1 6" id="KW-0147">Chitin-binding</keyword>
<organism evidence="9 10">
    <name type="scientific">Lolium multiflorum</name>
    <name type="common">Italian ryegrass</name>
    <name type="synonym">Lolium perenne subsp. multiflorum</name>
    <dbReference type="NCBI Taxonomy" id="4521"/>
    <lineage>
        <taxon>Eukaryota</taxon>
        <taxon>Viridiplantae</taxon>
        <taxon>Streptophyta</taxon>
        <taxon>Embryophyta</taxon>
        <taxon>Tracheophyta</taxon>
        <taxon>Spermatophyta</taxon>
        <taxon>Magnoliopsida</taxon>
        <taxon>Liliopsida</taxon>
        <taxon>Poales</taxon>
        <taxon>Poaceae</taxon>
        <taxon>BOP clade</taxon>
        <taxon>Pooideae</taxon>
        <taxon>Poodae</taxon>
        <taxon>Poeae</taxon>
        <taxon>Poeae Chloroplast Group 2 (Poeae type)</taxon>
        <taxon>Loliodinae</taxon>
        <taxon>Loliinae</taxon>
        <taxon>Lolium</taxon>
    </lineage>
</organism>
<feature type="domain" description="Chitin-binding type-1" evidence="8">
    <location>
        <begin position="35"/>
        <end position="74"/>
    </location>
</feature>
<feature type="signal peptide" evidence="7">
    <location>
        <begin position="1"/>
        <end position="24"/>
    </location>
</feature>
<evidence type="ECO:0000259" key="8">
    <source>
        <dbReference type="PROSITE" id="PS50941"/>
    </source>
</evidence>
<name>A0AAD8QKC4_LOLMU</name>
<keyword evidence="3" id="KW-0677">Repeat</keyword>
<comment type="caution">
    <text evidence="9">The sequence shown here is derived from an EMBL/GenBank/DDBJ whole genome shotgun (WGS) entry which is preliminary data.</text>
</comment>
<gene>
    <name evidence="9" type="ORF">QYE76_018867</name>
</gene>
<dbReference type="SMART" id="SM00270">
    <property type="entry name" value="ChtBD1"/>
    <property type="match status" value="1"/>
</dbReference>
<reference evidence="9" key="1">
    <citation type="submission" date="2023-07" db="EMBL/GenBank/DDBJ databases">
        <title>A chromosome-level genome assembly of Lolium multiflorum.</title>
        <authorList>
            <person name="Chen Y."/>
            <person name="Copetti D."/>
            <person name="Kolliker R."/>
            <person name="Studer B."/>
        </authorList>
    </citation>
    <scope>NUCLEOTIDE SEQUENCE</scope>
    <source>
        <strain evidence="9">02402/16</strain>
        <tissue evidence="9">Leaf</tissue>
    </source>
</reference>